<dbReference type="GO" id="GO:0008270">
    <property type="term" value="F:zinc ion binding"/>
    <property type="evidence" value="ECO:0007669"/>
    <property type="project" value="UniProtKB-KW"/>
</dbReference>
<keyword evidence="1" id="KW-0479">Metal-binding</keyword>
<dbReference type="InterPro" id="IPR013083">
    <property type="entry name" value="Znf_RING/FYVE/PHD"/>
</dbReference>
<dbReference type="InterPro" id="IPR053122">
    <property type="entry name" value="RING_finger_domain"/>
</dbReference>
<sequence length="209" mass="22573">MALEVQESLNPRGSCSCGQNGSTPGVCAKGGFTTDIQGTAGRIALASGLEDDEAAKPGPEATVPSPSSLKVECIVCYCCYDLSAHLPRRLHCGHTFCQACIRRLNVVASEQWWIPCPQCRQNTPTPRRGVAMLDLDLVAFLAIKSEKAVPQQGGRLQLEWFSKERPVITEQPNGSCQEVLPEPQPCFPQNSCCRCDPMLCCGTVAAFQS</sequence>
<comment type="caution">
    <text evidence="6">The sequence shown here is derived from an EMBL/GenBank/DDBJ whole genome shotgun (WGS) entry which is preliminary data.</text>
</comment>
<proteinExistence type="predicted"/>
<dbReference type="AlphaFoldDB" id="A0AAW1ARU6"/>
<dbReference type="InterPro" id="IPR017907">
    <property type="entry name" value="Znf_RING_CS"/>
</dbReference>
<gene>
    <name evidence="6" type="ORF">NXF25_017055</name>
</gene>
<evidence type="ECO:0000256" key="2">
    <source>
        <dbReference type="ARBA" id="ARBA00022771"/>
    </source>
</evidence>
<dbReference type="InterPro" id="IPR027370">
    <property type="entry name" value="Znf-RING_euk"/>
</dbReference>
<evidence type="ECO:0000256" key="1">
    <source>
        <dbReference type="ARBA" id="ARBA00022723"/>
    </source>
</evidence>
<dbReference type="PANTHER" id="PTHR47454:SF1">
    <property type="entry name" value="RING FINGER PROTEIN 224"/>
    <property type="match status" value="1"/>
</dbReference>
<organism evidence="6 7">
    <name type="scientific">Crotalus adamanteus</name>
    <name type="common">Eastern diamondback rattlesnake</name>
    <dbReference type="NCBI Taxonomy" id="8729"/>
    <lineage>
        <taxon>Eukaryota</taxon>
        <taxon>Metazoa</taxon>
        <taxon>Chordata</taxon>
        <taxon>Craniata</taxon>
        <taxon>Vertebrata</taxon>
        <taxon>Euteleostomi</taxon>
        <taxon>Lepidosauria</taxon>
        <taxon>Squamata</taxon>
        <taxon>Bifurcata</taxon>
        <taxon>Unidentata</taxon>
        <taxon>Episquamata</taxon>
        <taxon>Toxicofera</taxon>
        <taxon>Serpentes</taxon>
        <taxon>Colubroidea</taxon>
        <taxon>Viperidae</taxon>
        <taxon>Crotalinae</taxon>
        <taxon>Crotalus</taxon>
    </lineage>
</organism>
<dbReference type="Gene3D" id="3.30.40.10">
    <property type="entry name" value="Zinc/RING finger domain, C3HC4 (zinc finger)"/>
    <property type="match status" value="1"/>
</dbReference>
<reference evidence="6 7" key="1">
    <citation type="journal article" date="2024" name="Proc. Natl. Acad. Sci. U.S.A.">
        <title>The genetic regulatory architecture and epigenomic basis for age-related changes in rattlesnake venom.</title>
        <authorList>
            <person name="Hogan M.P."/>
            <person name="Holding M.L."/>
            <person name="Nystrom G.S."/>
            <person name="Colston T.J."/>
            <person name="Bartlett D.A."/>
            <person name="Mason A.J."/>
            <person name="Ellsworth S.A."/>
            <person name="Rautsaw R.M."/>
            <person name="Lawrence K.C."/>
            <person name="Strickland J.L."/>
            <person name="He B."/>
            <person name="Fraser P."/>
            <person name="Margres M.J."/>
            <person name="Gilbert D.M."/>
            <person name="Gibbs H.L."/>
            <person name="Parkinson C.L."/>
            <person name="Rokyta D.R."/>
        </authorList>
    </citation>
    <scope>NUCLEOTIDE SEQUENCE [LARGE SCALE GENOMIC DNA]</scope>
    <source>
        <strain evidence="6">DRR0105</strain>
    </source>
</reference>
<protein>
    <submittedName>
        <fullName evidence="6">RING finger protein</fullName>
    </submittedName>
</protein>
<dbReference type="PROSITE" id="PS50089">
    <property type="entry name" value="ZF_RING_2"/>
    <property type="match status" value="1"/>
</dbReference>
<dbReference type="InterPro" id="IPR001841">
    <property type="entry name" value="Znf_RING"/>
</dbReference>
<evidence type="ECO:0000256" key="3">
    <source>
        <dbReference type="ARBA" id="ARBA00022833"/>
    </source>
</evidence>
<dbReference type="SUPFAM" id="SSF57850">
    <property type="entry name" value="RING/U-box"/>
    <property type="match status" value="1"/>
</dbReference>
<dbReference type="PROSITE" id="PS00518">
    <property type="entry name" value="ZF_RING_1"/>
    <property type="match status" value="1"/>
</dbReference>
<dbReference type="EMBL" id="JAOTOJ010000016">
    <property type="protein sequence ID" value="KAK9392211.1"/>
    <property type="molecule type" value="Genomic_DNA"/>
</dbReference>
<dbReference type="Proteomes" id="UP001474421">
    <property type="component" value="Unassembled WGS sequence"/>
</dbReference>
<dbReference type="PANTHER" id="PTHR47454">
    <property type="entry name" value="RING FINGER PROTEIN 224"/>
    <property type="match status" value="1"/>
</dbReference>
<keyword evidence="7" id="KW-1185">Reference proteome</keyword>
<evidence type="ECO:0000313" key="7">
    <source>
        <dbReference type="Proteomes" id="UP001474421"/>
    </source>
</evidence>
<feature type="domain" description="RING-type" evidence="5">
    <location>
        <begin position="73"/>
        <end position="120"/>
    </location>
</feature>
<keyword evidence="2 4" id="KW-0863">Zinc-finger</keyword>
<evidence type="ECO:0000313" key="6">
    <source>
        <dbReference type="EMBL" id="KAK9392211.1"/>
    </source>
</evidence>
<dbReference type="Pfam" id="PF13445">
    <property type="entry name" value="zf-RING_UBOX"/>
    <property type="match status" value="1"/>
</dbReference>
<name>A0AAW1ARU6_CROAD</name>
<accession>A0AAW1ARU6</accession>
<evidence type="ECO:0000256" key="4">
    <source>
        <dbReference type="PROSITE-ProRule" id="PRU00175"/>
    </source>
</evidence>
<evidence type="ECO:0000259" key="5">
    <source>
        <dbReference type="PROSITE" id="PS50089"/>
    </source>
</evidence>
<dbReference type="SMART" id="SM00184">
    <property type="entry name" value="RING"/>
    <property type="match status" value="1"/>
</dbReference>
<keyword evidence="3" id="KW-0862">Zinc</keyword>